<feature type="domain" description="HD" evidence="1">
    <location>
        <begin position="38"/>
        <end position="83"/>
    </location>
</feature>
<dbReference type="InterPro" id="IPR006674">
    <property type="entry name" value="HD_domain"/>
</dbReference>
<evidence type="ECO:0000259" key="1">
    <source>
        <dbReference type="Pfam" id="PF01966"/>
    </source>
</evidence>
<dbReference type="PANTHER" id="PTHR40202">
    <property type="match status" value="1"/>
</dbReference>
<evidence type="ECO:0000313" key="2">
    <source>
        <dbReference type="EMBL" id="SVC61556.1"/>
    </source>
</evidence>
<dbReference type="Gene3D" id="1.10.3210.10">
    <property type="entry name" value="Hypothetical protein af1432"/>
    <property type="match status" value="1"/>
</dbReference>
<name>A0A382NKE1_9ZZZZ</name>
<accession>A0A382NKE1</accession>
<gene>
    <name evidence="2" type="ORF">METZ01_LOCUS314410</name>
</gene>
<dbReference type="AlphaFoldDB" id="A0A382NKE1"/>
<organism evidence="2">
    <name type="scientific">marine metagenome</name>
    <dbReference type="NCBI Taxonomy" id="408172"/>
    <lineage>
        <taxon>unclassified sequences</taxon>
        <taxon>metagenomes</taxon>
        <taxon>ecological metagenomes</taxon>
    </lineage>
</organism>
<dbReference type="InterPro" id="IPR052567">
    <property type="entry name" value="OP_Dioxygenase"/>
</dbReference>
<dbReference type="EMBL" id="UINC01101044">
    <property type="protein sequence ID" value="SVC61556.1"/>
    <property type="molecule type" value="Genomic_DNA"/>
</dbReference>
<proteinExistence type="predicted"/>
<dbReference type="SUPFAM" id="SSF109604">
    <property type="entry name" value="HD-domain/PDEase-like"/>
    <property type="match status" value="1"/>
</dbReference>
<sequence>MMRGMGDPVPLDVPAEALALFADHGAATYAERVTMEHHARQAAALARAAGADDALVLAALLHDVGHFLDQPDSEFGVTDHGTTGGAWVAARFVDAVSEPVRLHVAAKRYRYFMDPGYEAELSPASVGTLHLQGGAMSAAEAEAFEAEPFAAAALAVRGWDDGGKVAGVEIPSVEYWRPLLEDPGLRR</sequence>
<dbReference type="Pfam" id="PF01966">
    <property type="entry name" value="HD"/>
    <property type="match status" value="1"/>
</dbReference>
<protein>
    <recommendedName>
        <fullName evidence="1">HD domain-containing protein</fullName>
    </recommendedName>
</protein>
<dbReference type="PANTHER" id="PTHR40202:SF1">
    <property type="entry name" value="HD DOMAIN-CONTAINING PROTEIN"/>
    <property type="match status" value="1"/>
</dbReference>
<reference evidence="2" key="1">
    <citation type="submission" date="2018-05" db="EMBL/GenBank/DDBJ databases">
        <authorList>
            <person name="Lanie J.A."/>
            <person name="Ng W.-L."/>
            <person name="Kazmierczak K.M."/>
            <person name="Andrzejewski T.M."/>
            <person name="Davidsen T.M."/>
            <person name="Wayne K.J."/>
            <person name="Tettelin H."/>
            <person name="Glass J.I."/>
            <person name="Rusch D."/>
            <person name="Podicherti R."/>
            <person name="Tsui H.-C.T."/>
            <person name="Winkler M.E."/>
        </authorList>
    </citation>
    <scope>NUCLEOTIDE SEQUENCE</scope>
</reference>